<evidence type="ECO:0000256" key="5">
    <source>
        <dbReference type="ARBA" id="ARBA00022837"/>
    </source>
</evidence>
<evidence type="ECO:0000313" key="7">
    <source>
        <dbReference type="Proteomes" id="UP001152795"/>
    </source>
</evidence>
<dbReference type="GO" id="GO:0012505">
    <property type="term" value="C:endomembrane system"/>
    <property type="evidence" value="ECO:0007669"/>
    <property type="project" value="UniProtKB-ARBA"/>
</dbReference>
<accession>A0A6S7H7X0</accession>
<proteinExistence type="inferred from homology"/>
<dbReference type="GO" id="GO:0005737">
    <property type="term" value="C:cytoplasm"/>
    <property type="evidence" value="ECO:0007669"/>
    <property type="project" value="UniProtKB-ARBA"/>
</dbReference>
<sequence>MIQNFMFLALVYLLSQCVVSAEVTPAAERPNFVVFLVDDLGIGDIGCFGNDTIKTPNIDNLASHGAKLNHNLAPESVCTPSRAATLTGRYAIRSGMASGPGEMRMFINIATSGGLPSNETTIAEILQESGYKTGVIGKWHLGLNCNDNKDGCYLPMNNGFDEFYGLPMTNIRAACGSIEDGSKFETYLWTLGKPLMISSVIFWLALMWVGFLSRKTTFLLMFFSMVILSIPLLFGKWAYAQSICVLMRGYDVIEQPLILENLTIRFTDEAKRFIYKNKEEPFFLFMSYAKVHTSLFSSPQFKGHSVHGRYGDNVEEMDWSVGEIVSSLERENILDNTFIYFTSDHGPFLEEVVDSGEYCGGSTGLYRGGKGQSWEGGIRVPTIAMWKNHIPEGITINEATSTMDIFTTMAQIAGRDIPNDRIVDSKNILPLLTQEVAVSPHQFMFHYCGHAIQAVRYRPLTGNVTWKAHFITPNWDPGTEACVSTLSTCLCFGKHVIHQDPPLLYDITNDPYERHQLDTTQYEDIITKIKEAMKKHTQGIKPVPNQMGYPNAWWSPRRQPCCNFPYCSCIES</sequence>
<dbReference type="GO" id="GO:0046872">
    <property type="term" value="F:metal ion binding"/>
    <property type="evidence" value="ECO:0007669"/>
    <property type="project" value="UniProtKB-KW"/>
</dbReference>
<keyword evidence="4" id="KW-0378">Hydrolase</keyword>
<dbReference type="PANTHER" id="PTHR42693:SF49">
    <property type="entry name" value="SULFATASE N-TERMINAL DOMAIN-CONTAINING PROTEIN"/>
    <property type="match status" value="1"/>
</dbReference>
<dbReference type="Pfam" id="PF00884">
    <property type="entry name" value="Sulfatase"/>
    <property type="match status" value="1"/>
</dbReference>
<gene>
    <name evidence="6" type="ORF">PACLA_8A037668</name>
</gene>
<keyword evidence="3" id="KW-0479">Metal-binding</keyword>
<dbReference type="Gene3D" id="3.40.720.10">
    <property type="entry name" value="Alkaline Phosphatase, subunit A"/>
    <property type="match status" value="1"/>
</dbReference>
<dbReference type="InterPro" id="IPR017850">
    <property type="entry name" value="Alkaline_phosphatase_core_sf"/>
</dbReference>
<keyword evidence="5" id="KW-0106">Calcium</keyword>
<dbReference type="FunFam" id="3.30.1120.10:FF:000001">
    <property type="entry name" value="Arylsulfatase E"/>
    <property type="match status" value="1"/>
</dbReference>
<evidence type="ECO:0000256" key="4">
    <source>
        <dbReference type="ARBA" id="ARBA00022801"/>
    </source>
</evidence>
<comment type="similarity">
    <text evidence="2">Belongs to the sulfatase family.</text>
</comment>
<dbReference type="Gene3D" id="3.30.1120.10">
    <property type="match status" value="1"/>
</dbReference>
<dbReference type="InterPro" id="IPR024607">
    <property type="entry name" value="Sulfatase_CS"/>
</dbReference>
<dbReference type="InterPro" id="IPR000917">
    <property type="entry name" value="Sulfatase_N"/>
</dbReference>
<dbReference type="SUPFAM" id="SSF53649">
    <property type="entry name" value="Alkaline phosphatase-like"/>
    <property type="match status" value="1"/>
</dbReference>
<dbReference type="AlphaFoldDB" id="A0A6S7H7X0"/>
<evidence type="ECO:0000256" key="2">
    <source>
        <dbReference type="ARBA" id="ARBA00008779"/>
    </source>
</evidence>
<comment type="cofactor">
    <cofactor evidence="1">
        <name>Ca(2+)</name>
        <dbReference type="ChEBI" id="CHEBI:29108"/>
    </cofactor>
</comment>
<dbReference type="PROSITE" id="PS00149">
    <property type="entry name" value="SULFATASE_2"/>
    <property type="match status" value="1"/>
</dbReference>
<organism evidence="6 7">
    <name type="scientific">Paramuricea clavata</name>
    <name type="common">Red gorgonian</name>
    <name type="synonym">Violescent sea-whip</name>
    <dbReference type="NCBI Taxonomy" id="317549"/>
    <lineage>
        <taxon>Eukaryota</taxon>
        <taxon>Metazoa</taxon>
        <taxon>Cnidaria</taxon>
        <taxon>Anthozoa</taxon>
        <taxon>Octocorallia</taxon>
        <taxon>Malacalcyonacea</taxon>
        <taxon>Plexauridae</taxon>
        <taxon>Paramuricea</taxon>
    </lineage>
</organism>
<evidence type="ECO:0000313" key="6">
    <source>
        <dbReference type="EMBL" id="CAB3992151.1"/>
    </source>
</evidence>
<name>A0A6S7H7X0_PARCT</name>
<dbReference type="Pfam" id="PF14707">
    <property type="entry name" value="Sulfatase_C"/>
    <property type="match status" value="1"/>
</dbReference>
<evidence type="ECO:0000256" key="3">
    <source>
        <dbReference type="ARBA" id="ARBA00022723"/>
    </source>
</evidence>
<keyword evidence="7" id="KW-1185">Reference proteome</keyword>
<dbReference type="OrthoDB" id="5983437at2759"/>
<reference evidence="6" key="1">
    <citation type="submission" date="2020-04" db="EMBL/GenBank/DDBJ databases">
        <authorList>
            <person name="Alioto T."/>
            <person name="Alioto T."/>
            <person name="Gomez Garrido J."/>
        </authorList>
    </citation>
    <scope>NUCLEOTIDE SEQUENCE</scope>
    <source>
        <strain evidence="6">A484AB</strain>
    </source>
</reference>
<protein>
    <submittedName>
        <fullName evidence="6">Steryl-sulfatase-like</fullName>
    </submittedName>
</protein>
<dbReference type="InterPro" id="IPR050738">
    <property type="entry name" value="Sulfatase"/>
</dbReference>
<dbReference type="Gene3D" id="1.10.287.550">
    <property type="entry name" value="Helix hairpin bin"/>
    <property type="match status" value="1"/>
</dbReference>
<dbReference type="EMBL" id="CACRXK020001989">
    <property type="protein sequence ID" value="CAB3992151.1"/>
    <property type="molecule type" value="Genomic_DNA"/>
</dbReference>
<comment type="caution">
    <text evidence="6">The sequence shown here is derived from an EMBL/GenBank/DDBJ whole genome shotgun (WGS) entry which is preliminary data.</text>
</comment>
<dbReference type="PANTHER" id="PTHR42693">
    <property type="entry name" value="ARYLSULFATASE FAMILY MEMBER"/>
    <property type="match status" value="1"/>
</dbReference>
<evidence type="ECO:0000256" key="1">
    <source>
        <dbReference type="ARBA" id="ARBA00001913"/>
    </source>
</evidence>
<dbReference type="GO" id="GO:0004065">
    <property type="term" value="F:arylsulfatase activity"/>
    <property type="evidence" value="ECO:0007669"/>
    <property type="project" value="TreeGrafter"/>
</dbReference>
<dbReference type="Proteomes" id="UP001152795">
    <property type="component" value="Unassembled WGS sequence"/>
</dbReference>